<dbReference type="PANTHER" id="PTHR31447:SF23">
    <property type="entry name" value="2-OXOGLUTARATE AND FE(II)-DEPENDENT OXYGENASE SUPERFAMILY PROTEIN"/>
    <property type="match status" value="1"/>
</dbReference>
<feature type="region of interest" description="Disordered" evidence="1">
    <location>
        <begin position="227"/>
        <end position="250"/>
    </location>
</feature>
<dbReference type="Gene3D" id="3.20.100.30">
    <property type="entry name" value="VTC, catalytic tunnel domain"/>
    <property type="match status" value="1"/>
</dbReference>
<feature type="domain" description="VTC" evidence="2">
    <location>
        <begin position="84"/>
        <end position="143"/>
    </location>
</feature>
<sequence>MAALMYVPLADEACCAVQYYNGQWTYHPQVKLGISSLSATRDLIEQSLRTQLLSLKPNVTIAGGAIAESLLWDEQKTRVQGQDARGDREVQQELLFAEIQQQIDTKQLRPMARTQYLRTAFQFPLDSTVRVSLDINLTMTKKNPTDSPTCTVAGRWYRDLTLPQPRTEVTGVPHGGPQGGQPRQLKGRLGQRVNCLAPGTDLATVSSPAPGSQDMIAYEQRAGLRPKHDMAPDKEKRQQMRSKKDYVHEEDVRTGRQRGWVNVVEGLELHKNLLSLAEPLGGCGPPGIISEEVVEQLLDSFIQHLVHRLTSRITQRLNYQDVGFTFMNYFLLCRHHPRGGIIPEEAVEPMPDLLVALVKRLVRWGVLPAETAADTMMPSSASKTRTIYVGSCLVLKGNGADAAMHCVPPISEERMMGPLYADQVYKQAERAAQPVQRMPRSWANAAAEEAPRHYGADDWDKAEGDNDDRLQRF</sequence>
<feature type="region of interest" description="Disordered" evidence="1">
    <location>
        <begin position="436"/>
        <end position="473"/>
    </location>
</feature>
<dbReference type="EMBL" id="CAXHTA020000007">
    <property type="protein sequence ID" value="CAL5222804.1"/>
    <property type="molecule type" value="Genomic_DNA"/>
</dbReference>
<protein>
    <submittedName>
        <fullName evidence="3">G5221 protein</fullName>
    </submittedName>
</protein>
<keyword evidence="4" id="KW-1185">Reference proteome</keyword>
<reference evidence="3 4" key="1">
    <citation type="submission" date="2024-06" db="EMBL/GenBank/DDBJ databases">
        <authorList>
            <person name="Kraege A."/>
            <person name="Thomma B."/>
        </authorList>
    </citation>
    <scope>NUCLEOTIDE SEQUENCE [LARGE SCALE GENOMIC DNA]</scope>
</reference>
<organism evidence="3 4">
    <name type="scientific">Coccomyxa viridis</name>
    <dbReference type="NCBI Taxonomy" id="1274662"/>
    <lineage>
        <taxon>Eukaryota</taxon>
        <taxon>Viridiplantae</taxon>
        <taxon>Chlorophyta</taxon>
        <taxon>core chlorophytes</taxon>
        <taxon>Trebouxiophyceae</taxon>
        <taxon>Trebouxiophyceae incertae sedis</taxon>
        <taxon>Coccomyxaceae</taxon>
        <taxon>Coccomyxa</taxon>
    </lineage>
</organism>
<feature type="compositionally biased region" description="Basic and acidic residues" evidence="1">
    <location>
        <begin position="449"/>
        <end position="473"/>
    </location>
</feature>
<name>A0ABP1FS93_9CHLO</name>
<dbReference type="InterPro" id="IPR018966">
    <property type="entry name" value="VTC_domain"/>
</dbReference>
<dbReference type="Pfam" id="PF09359">
    <property type="entry name" value="VTC"/>
    <property type="match status" value="1"/>
</dbReference>
<proteinExistence type="predicted"/>
<evidence type="ECO:0000259" key="2">
    <source>
        <dbReference type="Pfam" id="PF09359"/>
    </source>
</evidence>
<dbReference type="Proteomes" id="UP001497392">
    <property type="component" value="Unassembled WGS sequence"/>
</dbReference>
<evidence type="ECO:0000256" key="1">
    <source>
        <dbReference type="SAM" id="MobiDB-lite"/>
    </source>
</evidence>
<evidence type="ECO:0000313" key="3">
    <source>
        <dbReference type="EMBL" id="CAL5222804.1"/>
    </source>
</evidence>
<dbReference type="InterPro" id="IPR042267">
    <property type="entry name" value="VTC_sf"/>
</dbReference>
<evidence type="ECO:0000313" key="4">
    <source>
        <dbReference type="Proteomes" id="UP001497392"/>
    </source>
</evidence>
<dbReference type="InterPro" id="IPR044842">
    <property type="entry name" value="ALKBH9B/ALKBH10B-like"/>
</dbReference>
<comment type="caution">
    <text evidence="3">The sequence shown here is derived from an EMBL/GenBank/DDBJ whole genome shotgun (WGS) entry which is preliminary data.</text>
</comment>
<gene>
    <name evidence="3" type="primary">g5221</name>
    <name evidence="3" type="ORF">VP750_LOCUS4463</name>
</gene>
<dbReference type="PANTHER" id="PTHR31447">
    <property type="entry name" value="HYDROXYPROLINE-RICH GLYCOPROTEIN FAMILY PROTEIN-RELATED"/>
    <property type="match status" value="1"/>
</dbReference>
<accession>A0ABP1FS93</accession>